<protein>
    <submittedName>
        <fullName evidence="1">XkdX family protein</fullName>
    </submittedName>
</protein>
<reference evidence="2" key="1">
    <citation type="journal article" date="2019" name="Int. J. Syst. Evol. Microbiol.">
        <title>The Global Catalogue of Microorganisms (GCM) 10K type strain sequencing project: providing services to taxonomists for standard genome sequencing and annotation.</title>
        <authorList>
            <consortium name="The Broad Institute Genomics Platform"/>
            <consortium name="The Broad Institute Genome Sequencing Center for Infectious Disease"/>
            <person name="Wu L."/>
            <person name="Ma J."/>
        </authorList>
    </citation>
    <scope>NUCLEOTIDE SEQUENCE [LARGE SCALE GENOMIC DNA]</scope>
    <source>
        <strain evidence="2">CCM 8930</strain>
    </source>
</reference>
<dbReference type="InterPro" id="IPR010022">
    <property type="entry name" value="XkdX"/>
</dbReference>
<evidence type="ECO:0000313" key="1">
    <source>
        <dbReference type="EMBL" id="MFC6202559.1"/>
    </source>
</evidence>
<organism evidence="1 2">
    <name type="scientific">Lactiplantibacillus nangangensis</name>
    <dbReference type="NCBI Taxonomy" id="2559917"/>
    <lineage>
        <taxon>Bacteria</taxon>
        <taxon>Bacillati</taxon>
        <taxon>Bacillota</taxon>
        <taxon>Bacilli</taxon>
        <taxon>Lactobacillales</taxon>
        <taxon>Lactobacillaceae</taxon>
        <taxon>Lactiplantibacillus</taxon>
    </lineage>
</organism>
<dbReference type="Proteomes" id="UP001596171">
    <property type="component" value="Unassembled WGS sequence"/>
</dbReference>
<name>A0ABW1SMF2_9LACO</name>
<keyword evidence="2" id="KW-1185">Reference proteome</keyword>
<dbReference type="Pfam" id="PF09693">
    <property type="entry name" value="Phage_XkdX"/>
    <property type="match status" value="1"/>
</dbReference>
<gene>
    <name evidence="1" type="ORF">ACFP1L_11865</name>
</gene>
<dbReference type="RefSeq" id="WP_137616591.1">
    <property type="nucleotide sequence ID" value="NZ_BJDI01000010.1"/>
</dbReference>
<sequence length="45" mass="5224">MFIYIKQYFEMGLYTVDDLSTFKMAAMITADQFDELTTTTTEVAQ</sequence>
<proteinExistence type="predicted"/>
<evidence type="ECO:0000313" key="2">
    <source>
        <dbReference type="Proteomes" id="UP001596171"/>
    </source>
</evidence>
<accession>A0ABW1SMF2</accession>
<dbReference type="EMBL" id="JBHSSE010000024">
    <property type="protein sequence ID" value="MFC6202559.1"/>
    <property type="molecule type" value="Genomic_DNA"/>
</dbReference>
<comment type="caution">
    <text evidence="1">The sequence shown here is derived from an EMBL/GenBank/DDBJ whole genome shotgun (WGS) entry which is preliminary data.</text>
</comment>